<dbReference type="Proteomes" id="UP001189429">
    <property type="component" value="Unassembled WGS sequence"/>
</dbReference>
<protein>
    <submittedName>
        <fullName evidence="2">Uncharacterized protein</fullName>
    </submittedName>
</protein>
<gene>
    <name evidence="2" type="ORF">PCOR1329_LOCUS65908</name>
</gene>
<feature type="compositionally biased region" description="Low complexity" evidence="1">
    <location>
        <begin position="1"/>
        <end position="13"/>
    </location>
</feature>
<proteinExistence type="predicted"/>
<feature type="compositionally biased region" description="Basic and acidic residues" evidence="1">
    <location>
        <begin position="14"/>
        <end position="24"/>
    </location>
</feature>
<evidence type="ECO:0000313" key="3">
    <source>
        <dbReference type="Proteomes" id="UP001189429"/>
    </source>
</evidence>
<sequence>MARQPPQDQQRLLADLRRAADPARDPGSSKGWKALDDASGTSSSDRGAGRPPPAAKAPTSRVPLAHACTRTRTCSSSGSTMWMLPAWLRSLSSLASVHAEAAASYRVAGRSPVRAKCSAAFLDCTRTAKSIPRFRASSTSGNRISRLASSLSKAHSLLRAADTERRGQLADLQALQSAHGSSASDLQSRLARVSARLEEVLTSSVQNAEGWEERFEGFAERLVRSEGASFGAEEGRQLREELGGLESRVEVRSRELLEELLVEALEAAEEKQHRPLAQEVARLRED</sequence>
<evidence type="ECO:0000256" key="1">
    <source>
        <dbReference type="SAM" id="MobiDB-lite"/>
    </source>
</evidence>
<dbReference type="EMBL" id="CAUYUJ010018464">
    <property type="protein sequence ID" value="CAK0883796.1"/>
    <property type="molecule type" value="Genomic_DNA"/>
</dbReference>
<accession>A0ABN9WG28</accession>
<feature type="region of interest" description="Disordered" evidence="1">
    <location>
        <begin position="1"/>
        <end position="63"/>
    </location>
</feature>
<organism evidence="2 3">
    <name type="scientific">Prorocentrum cordatum</name>
    <dbReference type="NCBI Taxonomy" id="2364126"/>
    <lineage>
        <taxon>Eukaryota</taxon>
        <taxon>Sar</taxon>
        <taxon>Alveolata</taxon>
        <taxon>Dinophyceae</taxon>
        <taxon>Prorocentrales</taxon>
        <taxon>Prorocentraceae</taxon>
        <taxon>Prorocentrum</taxon>
    </lineage>
</organism>
<name>A0ABN9WG28_9DINO</name>
<evidence type="ECO:0000313" key="2">
    <source>
        <dbReference type="EMBL" id="CAK0883796.1"/>
    </source>
</evidence>
<keyword evidence="3" id="KW-1185">Reference proteome</keyword>
<comment type="caution">
    <text evidence="2">The sequence shown here is derived from an EMBL/GenBank/DDBJ whole genome shotgun (WGS) entry which is preliminary data.</text>
</comment>
<reference evidence="2" key="1">
    <citation type="submission" date="2023-10" db="EMBL/GenBank/DDBJ databases">
        <authorList>
            <person name="Chen Y."/>
            <person name="Shah S."/>
            <person name="Dougan E. K."/>
            <person name="Thang M."/>
            <person name="Chan C."/>
        </authorList>
    </citation>
    <scope>NUCLEOTIDE SEQUENCE [LARGE SCALE GENOMIC DNA]</scope>
</reference>
<feature type="non-terminal residue" evidence="2">
    <location>
        <position position="286"/>
    </location>
</feature>